<evidence type="ECO:0000256" key="1">
    <source>
        <dbReference type="SAM" id="MobiDB-lite"/>
    </source>
</evidence>
<proteinExistence type="predicted"/>
<dbReference type="Proteomes" id="UP000185109">
    <property type="component" value="Chromosome"/>
</dbReference>
<dbReference type="AlphaFoldDB" id="A0A1L5NYJ2"/>
<reference evidence="2 3" key="1">
    <citation type="submission" date="2016-09" db="EMBL/GenBank/DDBJ databases">
        <title>The complete genome sequences of Rhizobium gallicum, symbiovars gallicum and phaseoli, symbionts associated to common bean (Phaseolus vulgaris).</title>
        <authorList>
            <person name="Bustos P."/>
            <person name="Santamaria R.I."/>
            <person name="Perez-Carrascal O.M."/>
            <person name="Juarez S."/>
            <person name="Lozano L."/>
            <person name="Martinez-Flores I."/>
            <person name="Martinez-Romero E."/>
            <person name="Cevallos M."/>
            <person name="Romero D."/>
            <person name="Davila G."/>
            <person name="Gonzalez V."/>
        </authorList>
    </citation>
    <scope>NUCLEOTIDE SEQUENCE [LARGE SCALE GENOMIC DNA]</scope>
    <source>
        <strain evidence="2 3">8C-3</strain>
    </source>
</reference>
<organism evidence="2 3">
    <name type="scientific">Rhizobium etli 8C-3</name>
    <dbReference type="NCBI Taxonomy" id="538025"/>
    <lineage>
        <taxon>Bacteria</taxon>
        <taxon>Pseudomonadati</taxon>
        <taxon>Pseudomonadota</taxon>
        <taxon>Alphaproteobacteria</taxon>
        <taxon>Hyphomicrobiales</taxon>
        <taxon>Rhizobiaceae</taxon>
        <taxon>Rhizobium/Agrobacterium group</taxon>
        <taxon>Rhizobium</taxon>
    </lineage>
</organism>
<evidence type="ECO:0000313" key="3">
    <source>
        <dbReference type="Proteomes" id="UP000185109"/>
    </source>
</evidence>
<protein>
    <submittedName>
        <fullName evidence="2">Uncharacterized protein</fullName>
    </submittedName>
</protein>
<gene>
    <name evidence="2" type="ORF">AM571_CH00099</name>
</gene>
<accession>A0A1L5NYJ2</accession>
<name>A0A1L5NYJ2_RHIET</name>
<sequence length="51" mass="5834">MVAARPRLQNDCFRAPTEAQTAPPPRSRHYDRPPGRHRTEDMVAAVDGTWF</sequence>
<dbReference type="EMBL" id="CP017241">
    <property type="protein sequence ID" value="APO72957.1"/>
    <property type="molecule type" value="Genomic_DNA"/>
</dbReference>
<feature type="compositionally biased region" description="Basic and acidic residues" evidence="1">
    <location>
        <begin position="28"/>
        <end position="39"/>
    </location>
</feature>
<feature type="region of interest" description="Disordered" evidence="1">
    <location>
        <begin position="1"/>
        <end position="39"/>
    </location>
</feature>
<evidence type="ECO:0000313" key="2">
    <source>
        <dbReference type="EMBL" id="APO72957.1"/>
    </source>
</evidence>